<proteinExistence type="predicted"/>
<name>A0A934RYB7_9BACT</name>
<protein>
    <submittedName>
        <fullName evidence="3">Uncharacterized protein</fullName>
    </submittedName>
</protein>
<feature type="chain" id="PRO_5037302011" evidence="2">
    <location>
        <begin position="22"/>
        <end position="303"/>
    </location>
</feature>
<dbReference type="EMBL" id="JAENIL010000021">
    <property type="protein sequence ID" value="MBK1877725.1"/>
    <property type="molecule type" value="Genomic_DNA"/>
</dbReference>
<sequence>MKRIFVFTTVLAGSWASAQHASAPTASAEEQQGMTLPDYISQIAEADEITAADYHNMAQGTLEVANAIGQQGQKMPEPPLKDALDAVEAGRNLAPELADWNEIEQKLLELLNPPEQQEQEQQQDQQNSDQNSEEQEGGEDQQQQGQDGEQNQESSEDGQQSESEGQEGEQQQSDQQQDSQSQEGESQESQDQQDGQQGEQGQDGQEGELPPAKDGAQMGNLEQPEEQQDVQLDGQEAQQTPPEQMQTLGGQQASGEPIQADKAAIRQMLEQLKQQDEPGKLYKILQEAQQGQKKKSQPNAKDW</sequence>
<accession>A0A934RYB7</accession>
<keyword evidence="2" id="KW-0732">Signal</keyword>
<feature type="region of interest" description="Disordered" evidence="1">
    <location>
        <begin position="280"/>
        <end position="303"/>
    </location>
</feature>
<dbReference type="RefSeq" id="WP_200355937.1">
    <property type="nucleotide sequence ID" value="NZ_JAENIL010000021.1"/>
</dbReference>
<keyword evidence="4" id="KW-1185">Reference proteome</keyword>
<evidence type="ECO:0000313" key="3">
    <source>
        <dbReference type="EMBL" id="MBK1877725.1"/>
    </source>
</evidence>
<dbReference type="Proteomes" id="UP000617628">
    <property type="component" value="Unassembled WGS sequence"/>
</dbReference>
<feature type="signal peptide" evidence="2">
    <location>
        <begin position="1"/>
        <end position="21"/>
    </location>
</feature>
<evidence type="ECO:0000256" key="1">
    <source>
        <dbReference type="SAM" id="MobiDB-lite"/>
    </source>
</evidence>
<feature type="region of interest" description="Disordered" evidence="1">
    <location>
        <begin position="115"/>
        <end position="264"/>
    </location>
</feature>
<evidence type="ECO:0000256" key="2">
    <source>
        <dbReference type="SAM" id="SignalP"/>
    </source>
</evidence>
<comment type="caution">
    <text evidence="3">The sequence shown here is derived from an EMBL/GenBank/DDBJ whole genome shotgun (WGS) entry which is preliminary data.</text>
</comment>
<feature type="compositionally biased region" description="Low complexity" evidence="1">
    <location>
        <begin position="115"/>
        <end position="130"/>
    </location>
</feature>
<organism evidence="3 4">
    <name type="scientific">Pelagicoccus mobilis</name>
    <dbReference type="NCBI Taxonomy" id="415221"/>
    <lineage>
        <taxon>Bacteria</taxon>
        <taxon>Pseudomonadati</taxon>
        <taxon>Verrucomicrobiota</taxon>
        <taxon>Opitutia</taxon>
        <taxon>Puniceicoccales</taxon>
        <taxon>Pelagicoccaceae</taxon>
        <taxon>Pelagicoccus</taxon>
    </lineage>
</organism>
<evidence type="ECO:0000313" key="4">
    <source>
        <dbReference type="Proteomes" id="UP000617628"/>
    </source>
</evidence>
<reference evidence="3" key="1">
    <citation type="submission" date="2021-01" db="EMBL/GenBank/DDBJ databases">
        <title>Modified the classification status of verrucomicrobia.</title>
        <authorList>
            <person name="Feng X."/>
        </authorList>
    </citation>
    <scope>NUCLEOTIDE SEQUENCE</scope>
    <source>
        <strain evidence="3">KCTC 13126</strain>
    </source>
</reference>
<feature type="compositionally biased region" description="Low complexity" evidence="1">
    <location>
        <begin position="140"/>
        <end position="203"/>
    </location>
</feature>
<gene>
    <name evidence="3" type="ORF">JIN87_12680</name>
</gene>
<feature type="compositionally biased region" description="Polar residues" evidence="1">
    <location>
        <begin position="236"/>
        <end position="254"/>
    </location>
</feature>
<dbReference type="AlphaFoldDB" id="A0A934RYB7"/>